<dbReference type="EMBL" id="MBFR01000896">
    <property type="protein sequence ID" value="PVU85263.1"/>
    <property type="molecule type" value="Genomic_DNA"/>
</dbReference>
<comment type="caution">
    <text evidence="1">The sequence shown here is derived from an EMBL/GenBank/DDBJ whole genome shotgun (WGS) entry which is preliminary data.</text>
</comment>
<keyword evidence="2" id="KW-1185">Reference proteome</keyword>
<proteinExistence type="predicted"/>
<protein>
    <recommendedName>
        <fullName evidence="3">Integrase catalytic domain-containing protein</fullName>
    </recommendedName>
</protein>
<dbReference type="Proteomes" id="UP000245383">
    <property type="component" value="Unassembled WGS sequence"/>
</dbReference>
<reference evidence="1 2" key="1">
    <citation type="journal article" date="2018" name="MBio">
        <title>Comparative Genomics Reveals the Core Gene Toolbox for the Fungus-Insect Symbiosis.</title>
        <authorList>
            <person name="Wang Y."/>
            <person name="Stata M."/>
            <person name="Wang W."/>
            <person name="Stajich J.E."/>
            <person name="White M.M."/>
            <person name="Moncalvo J.M."/>
        </authorList>
    </citation>
    <scope>NUCLEOTIDE SEQUENCE [LARGE SCALE GENOMIC DNA]</scope>
    <source>
        <strain evidence="1 2">SWE-8-4</strain>
    </source>
</reference>
<sequence>KAACFTSEKFKTYLESLGIQLELNIAYQPECNGLRSRRSVTTGSSPSELMFGRKLRLWKDNDEEGIPGQVARMIELGNIAGVRRTKEKKKISNEYTSNLKAGETVLLLNGVLRKKGIRNKMLPRYEGPYKIIEQEKNNVFIIESKIGNRQTVHASRLIRYFSRAAVLNSLGREESKEEIHPLNNSTLQSVEHHYQGISPFGVLEFFLYSKSLNKLSDKMRNASRENPLVLDNNLSDALPLKRCSHSALEKYLMSLETWKVLNSLV</sequence>
<dbReference type="AlphaFoldDB" id="A0A2T9XYW5"/>
<evidence type="ECO:0000313" key="1">
    <source>
        <dbReference type="EMBL" id="PVU85263.1"/>
    </source>
</evidence>
<accession>A0A2T9XYW5</accession>
<feature type="non-terminal residue" evidence="1">
    <location>
        <position position="1"/>
    </location>
</feature>
<evidence type="ECO:0000313" key="2">
    <source>
        <dbReference type="Proteomes" id="UP000245383"/>
    </source>
</evidence>
<evidence type="ECO:0008006" key="3">
    <source>
        <dbReference type="Google" id="ProtNLM"/>
    </source>
</evidence>
<dbReference type="OrthoDB" id="3227343at2759"/>
<organism evidence="1 2">
    <name type="scientific">Smittium simulii</name>
    <dbReference type="NCBI Taxonomy" id="133385"/>
    <lineage>
        <taxon>Eukaryota</taxon>
        <taxon>Fungi</taxon>
        <taxon>Fungi incertae sedis</taxon>
        <taxon>Zoopagomycota</taxon>
        <taxon>Kickxellomycotina</taxon>
        <taxon>Harpellomycetes</taxon>
        <taxon>Harpellales</taxon>
        <taxon>Legeriomycetaceae</taxon>
        <taxon>Smittium</taxon>
    </lineage>
</organism>
<name>A0A2T9XYW5_9FUNG</name>
<gene>
    <name evidence="1" type="ORF">BB561_006965</name>
</gene>